<protein>
    <submittedName>
        <fullName evidence="2">PadR family transcriptional regulator</fullName>
    </submittedName>
</protein>
<dbReference type="InterPro" id="IPR036388">
    <property type="entry name" value="WH-like_DNA-bd_sf"/>
</dbReference>
<organism evidence="2 3">
    <name type="scientific">Candidatus Iainarchaeum sp</name>
    <dbReference type="NCBI Taxonomy" id="3101447"/>
    <lineage>
        <taxon>Archaea</taxon>
        <taxon>Candidatus Iainarchaeota</taxon>
        <taxon>Candidatus Iainarchaeia</taxon>
        <taxon>Candidatus Iainarchaeales</taxon>
        <taxon>Candidatus Iainarchaeaceae</taxon>
        <taxon>Candidatus Iainarchaeum</taxon>
    </lineage>
</organism>
<evidence type="ECO:0000259" key="1">
    <source>
        <dbReference type="Pfam" id="PF03551"/>
    </source>
</evidence>
<dbReference type="PANTHER" id="PTHR43252:SF5">
    <property type="entry name" value="TRANSCRIPTIONAL REGULATOR, PADR-LIKE FAMILY"/>
    <property type="match status" value="1"/>
</dbReference>
<dbReference type="InterPro" id="IPR036390">
    <property type="entry name" value="WH_DNA-bd_sf"/>
</dbReference>
<sequence length="111" mass="12757">MHRMPDNSMPSLKRNPDAACCDMRGFLTFLILFLLSKKSMHGQEIADELEKRKGERPSPGTIYPALKMMHEQGLIHEEKKGKTIVYSLTEQGKQSFKVAKLKFVRTFMDVI</sequence>
<comment type="caution">
    <text evidence="2">The sequence shown here is derived from an EMBL/GenBank/DDBJ whole genome shotgun (WGS) entry which is preliminary data.</text>
</comment>
<proteinExistence type="predicted"/>
<dbReference type="PANTHER" id="PTHR43252">
    <property type="entry name" value="TRANSCRIPTIONAL REGULATOR YQJI"/>
    <property type="match status" value="1"/>
</dbReference>
<evidence type="ECO:0000313" key="3">
    <source>
        <dbReference type="Proteomes" id="UP000774699"/>
    </source>
</evidence>
<dbReference type="EMBL" id="VGJJ01000035">
    <property type="protein sequence ID" value="MBM3282479.1"/>
    <property type="molecule type" value="Genomic_DNA"/>
</dbReference>
<evidence type="ECO:0000313" key="2">
    <source>
        <dbReference type="EMBL" id="MBM3282479.1"/>
    </source>
</evidence>
<dbReference type="SUPFAM" id="SSF46785">
    <property type="entry name" value="Winged helix' DNA-binding domain"/>
    <property type="match status" value="1"/>
</dbReference>
<dbReference type="Pfam" id="PF03551">
    <property type="entry name" value="PadR"/>
    <property type="match status" value="1"/>
</dbReference>
<dbReference type="Gene3D" id="1.10.10.10">
    <property type="entry name" value="Winged helix-like DNA-binding domain superfamily/Winged helix DNA-binding domain"/>
    <property type="match status" value="1"/>
</dbReference>
<dbReference type="Proteomes" id="UP000774699">
    <property type="component" value="Unassembled WGS sequence"/>
</dbReference>
<reference evidence="2" key="1">
    <citation type="submission" date="2019-03" db="EMBL/GenBank/DDBJ databases">
        <title>Lake Tanganyika Metagenome-Assembled Genomes (MAGs).</title>
        <authorList>
            <person name="Tran P."/>
        </authorList>
    </citation>
    <scope>NUCLEOTIDE SEQUENCE</scope>
    <source>
        <strain evidence="2">M_DeepCast_50m_m2_156</strain>
    </source>
</reference>
<name>A0A8T4C7N5_9ARCH</name>
<accession>A0A8T4C7N5</accession>
<feature type="domain" description="Transcription regulator PadR N-terminal" evidence="1">
    <location>
        <begin position="31"/>
        <end position="97"/>
    </location>
</feature>
<dbReference type="AlphaFoldDB" id="A0A8T4C7N5"/>
<dbReference type="CDD" id="cd00090">
    <property type="entry name" value="HTH_ARSR"/>
    <property type="match status" value="1"/>
</dbReference>
<dbReference type="InterPro" id="IPR005149">
    <property type="entry name" value="Tscrpt_reg_PadR_N"/>
</dbReference>
<gene>
    <name evidence="2" type="ORF">FJY86_04040</name>
</gene>
<dbReference type="InterPro" id="IPR011991">
    <property type="entry name" value="ArsR-like_HTH"/>
</dbReference>